<evidence type="ECO:0000313" key="2">
    <source>
        <dbReference type="Proteomes" id="UP000276133"/>
    </source>
</evidence>
<dbReference type="EMBL" id="REGN01003348">
    <property type="protein sequence ID" value="RNA23138.1"/>
    <property type="molecule type" value="Genomic_DNA"/>
</dbReference>
<keyword evidence="2" id="KW-1185">Reference proteome</keyword>
<protein>
    <submittedName>
        <fullName evidence="1">Uncharacterized protein</fullName>
    </submittedName>
</protein>
<dbReference type="Proteomes" id="UP000276133">
    <property type="component" value="Unassembled WGS sequence"/>
</dbReference>
<sequence length="142" mass="16475">MAPNLLFFKSWHLIVFIKKTFIDMRNISKIIILFYQQILNCFIWEVNPILFYLLNTAVLIKTRDQTTASAAVRPGRPSRPVQPIFFDHKRVQKLDGLARSASKVGRVGTPKLPLAGRPDRWRYLAICSEFVNNLSFQKLQKI</sequence>
<reference evidence="1 2" key="1">
    <citation type="journal article" date="2018" name="Sci. Rep.">
        <title>Genomic signatures of local adaptation to the degree of environmental predictability in rotifers.</title>
        <authorList>
            <person name="Franch-Gras L."/>
            <person name="Hahn C."/>
            <person name="Garcia-Roger E.M."/>
            <person name="Carmona M.J."/>
            <person name="Serra M."/>
            <person name="Gomez A."/>
        </authorList>
    </citation>
    <scope>NUCLEOTIDE SEQUENCE [LARGE SCALE GENOMIC DNA]</scope>
    <source>
        <strain evidence="1">HYR1</strain>
    </source>
</reference>
<evidence type="ECO:0000313" key="1">
    <source>
        <dbReference type="EMBL" id="RNA23138.1"/>
    </source>
</evidence>
<proteinExistence type="predicted"/>
<accession>A0A3M7RIM4</accession>
<organism evidence="1 2">
    <name type="scientific">Brachionus plicatilis</name>
    <name type="common">Marine rotifer</name>
    <name type="synonym">Brachionus muelleri</name>
    <dbReference type="NCBI Taxonomy" id="10195"/>
    <lineage>
        <taxon>Eukaryota</taxon>
        <taxon>Metazoa</taxon>
        <taxon>Spiralia</taxon>
        <taxon>Gnathifera</taxon>
        <taxon>Rotifera</taxon>
        <taxon>Eurotatoria</taxon>
        <taxon>Monogononta</taxon>
        <taxon>Pseudotrocha</taxon>
        <taxon>Ploima</taxon>
        <taxon>Brachionidae</taxon>
        <taxon>Brachionus</taxon>
    </lineage>
</organism>
<dbReference type="AlphaFoldDB" id="A0A3M7RIM4"/>
<name>A0A3M7RIM4_BRAPC</name>
<comment type="caution">
    <text evidence="1">The sequence shown here is derived from an EMBL/GenBank/DDBJ whole genome shotgun (WGS) entry which is preliminary data.</text>
</comment>
<gene>
    <name evidence="1" type="ORF">BpHYR1_020226</name>
</gene>